<sequence>MARFDWYAARRPQQVESIFGPDYDLLAYAILGFCRQEPCKGGRYIVPIAKVVSILAAGAMVKAKRRRGRRGEEWADAHDETREAILAQRLRELCPFDVTYNEADGYLVKPEVWLRGRGVGDPQALRRIKVQAVSNHLELLPVEVPVK</sequence>
<dbReference type="Proteomes" id="UP000019678">
    <property type="component" value="Unassembled WGS sequence"/>
</dbReference>
<dbReference type="STRING" id="1192034.CAP_5755"/>
<evidence type="ECO:0000313" key="1">
    <source>
        <dbReference type="EMBL" id="EYF03251.1"/>
    </source>
</evidence>
<protein>
    <submittedName>
        <fullName evidence="1">Uncharacterized protein</fullName>
    </submittedName>
</protein>
<gene>
    <name evidence="1" type="ORF">CAP_5755</name>
</gene>
<dbReference type="EMBL" id="ASRX01000049">
    <property type="protein sequence ID" value="EYF03251.1"/>
    <property type="molecule type" value="Genomic_DNA"/>
</dbReference>
<proteinExistence type="predicted"/>
<name>A0A017T3W1_9BACT</name>
<comment type="caution">
    <text evidence="1">The sequence shown here is derived from an EMBL/GenBank/DDBJ whole genome shotgun (WGS) entry which is preliminary data.</text>
</comment>
<evidence type="ECO:0000313" key="2">
    <source>
        <dbReference type="Proteomes" id="UP000019678"/>
    </source>
</evidence>
<accession>A0A017T3W1</accession>
<dbReference type="RefSeq" id="WP_156041194.1">
    <property type="nucleotide sequence ID" value="NZ_ASRX01000049.1"/>
</dbReference>
<keyword evidence="2" id="KW-1185">Reference proteome</keyword>
<reference evidence="1 2" key="1">
    <citation type="submission" date="2013-05" db="EMBL/GenBank/DDBJ databases">
        <title>Genome assembly of Chondromyces apiculatus DSM 436.</title>
        <authorList>
            <person name="Sharma G."/>
            <person name="Khatri I."/>
            <person name="Kaur C."/>
            <person name="Mayilraj S."/>
            <person name="Subramanian S."/>
        </authorList>
    </citation>
    <scope>NUCLEOTIDE SEQUENCE [LARGE SCALE GENOMIC DNA]</scope>
    <source>
        <strain evidence="1 2">DSM 436</strain>
    </source>
</reference>
<dbReference type="AlphaFoldDB" id="A0A017T3W1"/>
<organism evidence="1 2">
    <name type="scientific">Chondromyces apiculatus DSM 436</name>
    <dbReference type="NCBI Taxonomy" id="1192034"/>
    <lineage>
        <taxon>Bacteria</taxon>
        <taxon>Pseudomonadati</taxon>
        <taxon>Myxococcota</taxon>
        <taxon>Polyangia</taxon>
        <taxon>Polyangiales</taxon>
        <taxon>Polyangiaceae</taxon>
        <taxon>Chondromyces</taxon>
    </lineage>
</organism>